<evidence type="ECO:0000259" key="2">
    <source>
        <dbReference type="PROSITE" id="PS50106"/>
    </source>
</evidence>
<dbReference type="EMBL" id="FQUQ01000005">
    <property type="protein sequence ID" value="SHG35661.1"/>
    <property type="molecule type" value="Genomic_DNA"/>
</dbReference>
<dbReference type="GO" id="GO:0004175">
    <property type="term" value="F:endopeptidase activity"/>
    <property type="evidence" value="ECO:0007669"/>
    <property type="project" value="TreeGrafter"/>
</dbReference>
<dbReference type="PROSITE" id="PS50106">
    <property type="entry name" value="PDZ"/>
    <property type="match status" value="1"/>
</dbReference>
<keyword evidence="1" id="KW-0732">Signal</keyword>
<dbReference type="SUPFAM" id="SSF50156">
    <property type="entry name" value="PDZ domain-like"/>
    <property type="match status" value="1"/>
</dbReference>
<dbReference type="SMART" id="SM00228">
    <property type="entry name" value="PDZ"/>
    <property type="match status" value="1"/>
</dbReference>
<dbReference type="PANTHER" id="PTHR32060:SF30">
    <property type="entry name" value="CARBOXY-TERMINAL PROCESSING PROTEASE CTPA"/>
    <property type="match status" value="1"/>
</dbReference>
<dbReference type="GO" id="GO:0008236">
    <property type="term" value="F:serine-type peptidase activity"/>
    <property type="evidence" value="ECO:0007669"/>
    <property type="project" value="InterPro"/>
</dbReference>
<dbReference type="GO" id="GO:0007165">
    <property type="term" value="P:signal transduction"/>
    <property type="evidence" value="ECO:0007669"/>
    <property type="project" value="TreeGrafter"/>
</dbReference>
<evidence type="ECO:0000313" key="4">
    <source>
        <dbReference type="Proteomes" id="UP000184287"/>
    </source>
</evidence>
<proteinExistence type="predicted"/>
<dbReference type="STRING" id="288992.SAMN04488522_105201"/>
<dbReference type="InterPro" id="IPR036034">
    <property type="entry name" value="PDZ_sf"/>
</dbReference>
<dbReference type="CDD" id="cd07561">
    <property type="entry name" value="Peptidase_S41_CPP_like"/>
    <property type="match status" value="1"/>
</dbReference>
<organism evidence="3 4">
    <name type="scientific">Pedobacter caeni</name>
    <dbReference type="NCBI Taxonomy" id="288992"/>
    <lineage>
        <taxon>Bacteria</taxon>
        <taxon>Pseudomonadati</taxon>
        <taxon>Bacteroidota</taxon>
        <taxon>Sphingobacteriia</taxon>
        <taxon>Sphingobacteriales</taxon>
        <taxon>Sphingobacteriaceae</taxon>
        <taxon>Pedobacter</taxon>
    </lineage>
</organism>
<dbReference type="AlphaFoldDB" id="A0A1M5J579"/>
<feature type="domain" description="PDZ" evidence="2">
    <location>
        <begin position="122"/>
        <end position="190"/>
    </location>
</feature>
<dbReference type="SUPFAM" id="SSF52096">
    <property type="entry name" value="ClpP/crotonase"/>
    <property type="match status" value="1"/>
</dbReference>
<dbReference type="Pfam" id="PF03572">
    <property type="entry name" value="Peptidase_S41"/>
    <property type="match status" value="1"/>
</dbReference>
<dbReference type="GO" id="GO:0030288">
    <property type="term" value="C:outer membrane-bounded periplasmic space"/>
    <property type="evidence" value="ECO:0007669"/>
    <property type="project" value="TreeGrafter"/>
</dbReference>
<evidence type="ECO:0000256" key="1">
    <source>
        <dbReference type="SAM" id="SignalP"/>
    </source>
</evidence>
<dbReference type="PANTHER" id="PTHR32060">
    <property type="entry name" value="TAIL-SPECIFIC PROTEASE"/>
    <property type="match status" value="1"/>
</dbReference>
<dbReference type="InterPro" id="IPR029045">
    <property type="entry name" value="ClpP/crotonase-like_dom_sf"/>
</dbReference>
<dbReference type="Proteomes" id="UP000184287">
    <property type="component" value="Unassembled WGS sequence"/>
</dbReference>
<evidence type="ECO:0000313" key="3">
    <source>
        <dbReference type="EMBL" id="SHG35661.1"/>
    </source>
</evidence>
<feature type="signal peptide" evidence="1">
    <location>
        <begin position="1"/>
        <end position="28"/>
    </location>
</feature>
<dbReference type="Gene3D" id="2.30.42.10">
    <property type="match status" value="1"/>
</dbReference>
<name>A0A1M5J579_9SPHI</name>
<dbReference type="RefSeq" id="WP_143166914.1">
    <property type="nucleotide sequence ID" value="NZ_FQUQ01000005.1"/>
</dbReference>
<dbReference type="InterPro" id="IPR005151">
    <property type="entry name" value="Tail-specific_protease"/>
</dbReference>
<feature type="chain" id="PRO_5013336468" evidence="1">
    <location>
        <begin position="29"/>
        <end position="518"/>
    </location>
</feature>
<keyword evidence="4" id="KW-1185">Reference proteome</keyword>
<dbReference type="GO" id="GO:0006508">
    <property type="term" value="P:proteolysis"/>
    <property type="evidence" value="ECO:0007669"/>
    <property type="project" value="InterPro"/>
</dbReference>
<reference evidence="4" key="1">
    <citation type="submission" date="2016-11" db="EMBL/GenBank/DDBJ databases">
        <authorList>
            <person name="Varghese N."/>
            <person name="Submissions S."/>
        </authorList>
    </citation>
    <scope>NUCLEOTIDE SEQUENCE [LARGE SCALE GENOMIC DNA]</scope>
    <source>
        <strain evidence="4">DSM 16990</strain>
    </source>
</reference>
<accession>A0A1M5J579</accession>
<dbReference type="InterPro" id="IPR001478">
    <property type="entry name" value="PDZ"/>
</dbReference>
<gene>
    <name evidence="3" type="ORF">SAMN04488522_105201</name>
</gene>
<dbReference type="Gene3D" id="3.30.750.170">
    <property type="match status" value="1"/>
</dbReference>
<sequence length="518" mass="56346">MNPIEKVSNHPCLLLLLALLVSSFVACKKTELPKEESDVSPTTGTRSQFTADSIFLYARQTYLWNEALPDYQHFNPRSYTASGSDLLNFKQIVFAISQAKINPVTSKPFEQTGAPGHPKYSYIQLLNGASGTLAAVNAEGVGDDFGIEVSSSGSDLYLRMVYPGSAAARSGLLRGDKVMQVNGQHATAGMILSALQGQNLNLTLLKKDGTPQEVSLNKSTYQSSAVLKTAEYLSGGTKLGYLAIAQFSHLNNSKTVLDQVFAQFASSGITDLVVDLRYNGGGYVGTAKYLANLIAPRNLNGKVMFTEHFNAQMQEGKAGILKNQLYFDENNQPVYLNGRRATYADVDFTVKGNTYNFEKAGGLETVKNLYFIVGNQTASASEMLINSLKPYFKVSLIGQPTYGKPVGFFGIKIDRFQLYLSSFLIRNSAGIGDYFDGMPVDIAVEDDVTHDFGDENEAALNAVFKRLNVNVGKGQGKTMSVRESAPVVSLPGQVKHISAGKGIPGMIEERLKLKYIEN</sequence>
<protein>
    <submittedName>
        <fullName evidence="3">Peptidase family S41</fullName>
    </submittedName>
</protein>
<dbReference type="Gene3D" id="3.90.226.10">
    <property type="entry name" value="2-enoyl-CoA Hydratase, Chain A, domain 1"/>
    <property type="match status" value="1"/>
</dbReference>
<dbReference type="PROSITE" id="PS51257">
    <property type="entry name" value="PROKAR_LIPOPROTEIN"/>
    <property type="match status" value="1"/>
</dbReference>
<dbReference type="OrthoDB" id="7168509at2"/>